<name>A0A1N6PDC2_9GAMM</name>
<organism evidence="3 4">
    <name type="scientific">Marinobacterium stanieri</name>
    <dbReference type="NCBI Taxonomy" id="49186"/>
    <lineage>
        <taxon>Bacteria</taxon>
        <taxon>Pseudomonadati</taxon>
        <taxon>Pseudomonadota</taxon>
        <taxon>Gammaproteobacteria</taxon>
        <taxon>Oceanospirillales</taxon>
        <taxon>Oceanospirillaceae</taxon>
        <taxon>Marinobacterium</taxon>
    </lineage>
</organism>
<proteinExistence type="predicted"/>
<protein>
    <submittedName>
        <fullName evidence="3">Uncharacterized protein</fullName>
    </submittedName>
</protein>
<dbReference type="RefSeq" id="WP_076461220.1">
    <property type="nucleotide sequence ID" value="NZ_FTMN01000001.1"/>
</dbReference>
<evidence type="ECO:0000256" key="1">
    <source>
        <dbReference type="SAM" id="MobiDB-lite"/>
    </source>
</evidence>
<accession>A0A1N6PDC2</accession>
<dbReference type="STRING" id="49186.SAMN05421647_101962"/>
<keyword evidence="2" id="KW-0812">Transmembrane</keyword>
<dbReference type="EMBL" id="FTMN01000001">
    <property type="protein sequence ID" value="SIQ02370.1"/>
    <property type="molecule type" value="Genomic_DNA"/>
</dbReference>
<keyword evidence="4" id="KW-1185">Reference proteome</keyword>
<feature type="transmembrane region" description="Helical" evidence="2">
    <location>
        <begin position="32"/>
        <end position="52"/>
    </location>
</feature>
<feature type="compositionally biased region" description="Polar residues" evidence="1">
    <location>
        <begin position="66"/>
        <end position="76"/>
    </location>
</feature>
<reference evidence="3 4" key="1">
    <citation type="submission" date="2017-01" db="EMBL/GenBank/DDBJ databases">
        <authorList>
            <person name="Mah S.A."/>
            <person name="Swanson W.J."/>
            <person name="Moy G.W."/>
            <person name="Vacquier V.D."/>
        </authorList>
    </citation>
    <scope>NUCLEOTIDE SEQUENCE [LARGE SCALE GENOMIC DNA]</scope>
    <source>
        <strain evidence="3 4">DSM 7027</strain>
    </source>
</reference>
<gene>
    <name evidence="3" type="ORF">SAMN05421647_101962</name>
</gene>
<feature type="region of interest" description="Disordered" evidence="1">
    <location>
        <begin position="63"/>
        <end position="114"/>
    </location>
</feature>
<dbReference type="Proteomes" id="UP000186895">
    <property type="component" value="Unassembled WGS sequence"/>
</dbReference>
<evidence type="ECO:0000313" key="3">
    <source>
        <dbReference type="EMBL" id="SIQ02370.1"/>
    </source>
</evidence>
<keyword evidence="2" id="KW-0472">Membrane</keyword>
<dbReference type="AlphaFoldDB" id="A0A1N6PDC2"/>
<keyword evidence="2" id="KW-1133">Transmembrane helix</keyword>
<sequence length="114" mass="12438">MTSLILTLLYALAVTVYIRFYSDTDMPFEMMVAGWIGAVLAFLLVELFGFVSQRISYYLWKRKQDASSPSPTTQGCTPEGGVSADSTDDNSTGGVTAPEVTWRASGSHSREEIA</sequence>
<evidence type="ECO:0000256" key="2">
    <source>
        <dbReference type="SAM" id="Phobius"/>
    </source>
</evidence>
<evidence type="ECO:0000313" key="4">
    <source>
        <dbReference type="Proteomes" id="UP000186895"/>
    </source>
</evidence>